<evidence type="ECO:0000313" key="9">
    <source>
        <dbReference type="EMBL" id="GBF58026.1"/>
    </source>
</evidence>
<evidence type="ECO:0000256" key="5">
    <source>
        <dbReference type="ARBA" id="ARBA00023002"/>
    </source>
</evidence>
<dbReference type="GO" id="GO:0006974">
    <property type="term" value="P:DNA damage response"/>
    <property type="evidence" value="ECO:0007669"/>
    <property type="project" value="TreeGrafter"/>
</dbReference>
<dbReference type="PANTHER" id="PTHR41536:SF1">
    <property type="entry name" value="PKHD-TYPE HYDROXYLASE YBIX"/>
    <property type="match status" value="1"/>
</dbReference>
<feature type="binding site" evidence="7">
    <location>
        <position position="151"/>
    </location>
    <ligand>
        <name>Fe cation</name>
        <dbReference type="ChEBI" id="CHEBI:24875"/>
    </ligand>
</feature>
<keyword evidence="10" id="KW-1185">Reference proteome</keyword>
<dbReference type="Proteomes" id="UP000245086">
    <property type="component" value="Unassembled WGS sequence"/>
</dbReference>
<name>A0A2P2EAC4_9PROT</name>
<reference evidence="9 10" key="1">
    <citation type="journal article" date="2018" name="Genome Announc.">
        <title>Draft Genome Sequence of "Candidatus Phycosocius bacilliformis," an Alphaproteobacterial Ectosymbiont of the Hydrocarbon-Producing Green Alga Botryococcus braunii.</title>
        <authorList>
            <person name="Tanabe Y."/>
            <person name="Yamaguchi H."/>
            <person name="Watanabe M.M."/>
        </authorList>
    </citation>
    <scope>NUCLEOTIDE SEQUENCE [LARGE SCALE GENOMIC DNA]</scope>
    <source>
        <strain evidence="9 10">BOTRYCO-2</strain>
    </source>
</reference>
<dbReference type="GO" id="GO:0005506">
    <property type="term" value="F:iron ion binding"/>
    <property type="evidence" value="ECO:0007669"/>
    <property type="project" value="UniProtKB-UniRule"/>
</dbReference>
<keyword evidence="5 7" id="KW-0560">Oxidoreductase</keyword>
<dbReference type="InterPro" id="IPR005123">
    <property type="entry name" value="Oxoglu/Fe-dep_dioxygenase_dom"/>
</dbReference>
<dbReference type="InterPro" id="IPR023550">
    <property type="entry name" value="PKHD_hydroxylase"/>
</dbReference>
<dbReference type="PANTHER" id="PTHR41536">
    <property type="entry name" value="PKHD-TYPE HYDROXYLASE YBIX"/>
    <property type="match status" value="1"/>
</dbReference>
<dbReference type="HAMAP" id="MF_00657">
    <property type="entry name" value="Hydroxyl_YbiX"/>
    <property type="match status" value="1"/>
</dbReference>
<dbReference type="Pfam" id="PF13640">
    <property type="entry name" value="2OG-FeII_Oxy_3"/>
    <property type="match status" value="1"/>
</dbReference>
<dbReference type="PROSITE" id="PS51471">
    <property type="entry name" value="FE2OG_OXY"/>
    <property type="match status" value="1"/>
</dbReference>
<comment type="caution">
    <text evidence="9">The sequence shown here is derived from an EMBL/GenBank/DDBJ whole genome shotgun (WGS) entry which is preliminary data.</text>
</comment>
<feature type="binding site" evidence="7">
    <location>
        <position position="161"/>
    </location>
    <ligand>
        <name>2-oxoglutarate</name>
        <dbReference type="ChEBI" id="CHEBI:16810"/>
    </ligand>
</feature>
<protein>
    <submittedName>
        <fullName evidence="9">PKHD-type hydroxylase</fullName>
    </submittedName>
</protein>
<dbReference type="Gene3D" id="2.60.120.620">
    <property type="entry name" value="q2cbj1_9rhob like domain"/>
    <property type="match status" value="1"/>
</dbReference>
<dbReference type="SMART" id="SM00702">
    <property type="entry name" value="P4Hc"/>
    <property type="match status" value="1"/>
</dbReference>
<dbReference type="OrthoDB" id="9812472at2"/>
<keyword evidence="6 7" id="KW-0408">Iron</keyword>
<dbReference type="AlphaFoldDB" id="A0A2P2EAC4"/>
<organism evidence="9 10">
    <name type="scientific">Candidatus Phycosocius bacilliformis</name>
    <dbReference type="NCBI Taxonomy" id="1445552"/>
    <lineage>
        <taxon>Bacteria</taxon>
        <taxon>Pseudomonadati</taxon>
        <taxon>Pseudomonadota</taxon>
        <taxon>Alphaproteobacteria</taxon>
        <taxon>Caulobacterales</taxon>
        <taxon>Caulobacterales incertae sedis</taxon>
        <taxon>Candidatus Phycosocius</taxon>
    </lineage>
</organism>
<dbReference type="NCBIfam" id="NF003974">
    <property type="entry name" value="PRK05467.1-3"/>
    <property type="match status" value="1"/>
</dbReference>
<dbReference type="NCBIfam" id="NF003975">
    <property type="entry name" value="PRK05467.1-4"/>
    <property type="match status" value="1"/>
</dbReference>
<evidence type="ECO:0000256" key="3">
    <source>
        <dbReference type="ARBA" id="ARBA00022896"/>
    </source>
</evidence>
<feature type="domain" description="Fe2OG dioxygenase" evidence="8">
    <location>
        <begin position="76"/>
        <end position="170"/>
    </location>
</feature>
<feature type="binding site" evidence="7">
    <location>
        <position position="94"/>
    </location>
    <ligand>
        <name>Fe cation</name>
        <dbReference type="ChEBI" id="CHEBI:24875"/>
    </ligand>
</feature>
<keyword evidence="3 7" id="KW-0847">Vitamin C</keyword>
<proteinExistence type="inferred from homology"/>
<sequence length="219" mass="23897">MLITIDQILDEEDLTRVRAEVAELVFVDGKATAGAHAKAVKNNQQATGTAAQTVVEFVQRALERHDVFAAAAQIKTFGPILISRYQVGQAYGLHVDNAFMAGVRADLSFTLFLNPPDTYDGGALCIEQAAGRQSIKLPAGSLVLYPTTTVHEVEAVTRGERLAIVGWIESRIVSAEAREAMFDLAQVRAHLAQMPQVDPLVRLTLQKAEANLMRLLSRF</sequence>
<feature type="binding site" evidence="7">
    <location>
        <position position="96"/>
    </location>
    <ligand>
        <name>Fe cation</name>
        <dbReference type="ChEBI" id="CHEBI:24875"/>
    </ligand>
</feature>
<evidence type="ECO:0000259" key="8">
    <source>
        <dbReference type="PROSITE" id="PS51471"/>
    </source>
</evidence>
<evidence type="ECO:0000256" key="7">
    <source>
        <dbReference type="HAMAP-Rule" id="MF_00657"/>
    </source>
</evidence>
<evidence type="ECO:0000256" key="4">
    <source>
        <dbReference type="ARBA" id="ARBA00022964"/>
    </source>
</evidence>
<keyword evidence="2 7" id="KW-0479">Metal-binding</keyword>
<gene>
    <name evidence="9" type="ORF">PbB2_01697</name>
</gene>
<evidence type="ECO:0000256" key="6">
    <source>
        <dbReference type="ARBA" id="ARBA00023004"/>
    </source>
</evidence>
<dbReference type="GO" id="GO:0031418">
    <property type="term" value="F:L-ascorbic acid binding"/>
    <property type="evidence" value="ECO:0007669"/>
    <property type="project" value="UniProtKB-KW"/>
</dbReference>
<dbReference type="GO" id="GO:0006879">
    <property type="term" value="P:intracellular iron ion homeostasis"/>
    <property type="evidence" value="ECO:0007669"/>
    <property type="project" value="TreeGrafter"/>
</dbReference>
<dbReference type="InterPro" id="IPR006620">
    <property type="entry name" value="Pro_4_hyd_alph"/>
</dbReference>
<accession>A0A2P2EAC4</accession>
<comment type="cofactor">
    <cofactor evidence="1 7">
        <name>L-ascorbate</name>
        <dbReference type="ChEBI" id="CHEBI:38290"/>
    </cofactor>
</comment>
<evidence type="ECO:0000256" key="2">
    <source>
        <dbReference type="ARBA" id="ARBA00022723"/>
    </source>
</evidence>
<dbReference type="GO" id="GO:0016706">
    <property type="term" value="F:2-oxoglutarate-dependent dioxygenase activity"/>
    <property type="evidence" value="ECO:0007669"/>
    <property type="project" value="UniProtKB-UniRule"/>
</dbReference>
<comment type="cofactor">
    <cofactor evidence="7">
        <name>Fe(2+)</name>
        <dbReference type="ChEBI" id="CHEBI:29033"/>
    </cofactor>
    <text evidence="7">Binds 1 Fe(2+) ion per subunit.</text>
</comment>
<dbReference type="EMBL" id="BFBR01000004">
    <property type="protein sequence ID" value="GBF58026.1"/>
    <property type="molecule type" value="Genomic_DNA"/>
</dbReference>
<dbReference type="InterPro" id="IPR044862">
    <property type="entry name" value="Pro_4_hyd_alph_FE2OG_OXY"/>
</dbReference>
<evidence type="ECO:0000313" key="10">
    <source>
        <dbReference type="Proteomes" id="UP000245086"/>
    </source>
</evidence>
<evidence type="ECO:0000256" key="1">
    <source>
        <dbReference type="ARBA" id="ARBA00001961"/>
    </source>
</evidence>
<dbReference type="RefSeq" id="WP_108984873.1">
    <property type="nucleotide sequence ID" value="NZ_BFBR01000004.1"/>
</dbReference>
<keyword evidence="4 7" id="KW-0223">Dioxygenase</keyword>